<keyword evidence="12" id="KW-0233">DNA recombination</keyword>
<dbReference type="PROSITE" id="PS50967">
    <property type="entry name" value="HRDC"/>
    <property type="match status" value="2"/>
</dbReference>
<dbReference type="InterPro" id="IPR032284">
    <property type="entry name" value="RecQ_Zn-bd"/>
</dbReference>
<keyword evidence="8 20" id="KW-0347">Helicase</keyword>
<dbReference type="InterPro" id="IPR027417">
    <property type="entry name" value="P-loop_NTPase"/>
</dbReference>
<comment type="cofactor">
    <cofactor evidence="2">
        <name>Zn(2+)</name>
        <dbReference type="ChEBI" id="CHEBI:29105"/>
    </cofactor>
</comment>
<evidence type="ECO:0000256" key="13">
    <source>
        <dbReference type="ARBA" id="ARBA00023204"/>
    </source>
</evidence>
<dbReference type="InterPro" id="IPR001650">
    <property type="entry name" value="Helicase_C-like"/>
</dbReference>
<evidence type="ECO:0000256" key="8">
    <source>
        <dbReference type="ARBA" id="ARBA00022806"/>
    </source>
</evidence>
<name>A0A9N7JNA6_CLOSE</name>
<dbReference type="CDD" id="cd17920">
    <property type="entry name" value="DEXHc_RecQ"/>
    <property type="match status" value="1"/>
</dbReference>
<dbReference type="GO" id="GO:0003677">
    <property type="term" value="F:DNA binding"/>
    <property type="evidence" value="ECO:0007669"/>
    <property type="project" value="UniProtKB-KW"/>
</dbReference>
<evidence type="ECO:0000313" key="20">
    <source>
        <dbReference type="EMBL" id="AYE35500.1"/>
    </source>
</evidence>
<dbReference type="InterPro" id="IPR002121">
    <property type="entry name" value="HRDC_dom"/>
</dbReference>
<dbReference type="RefSeq" id="WP_120140983.1">
    <property type="nucleotide sequence ID" value="NZ_CP023671.1"/>
</dbReference>
<gene>
    <name evidence="20" type="primary">recQ</name>
    <name evidence="20" type="ORF">CP523_14255</name>
    <name evidence="21" type="ORF">NH397_06655</name>
</gene>
<dbReference type="Pfam" id="PF00271">
    <property type="entry name" value="Helicase_C"/>
    <property type="match status" value="1"/>
</dbReference>
<evidence type="ECO:0000256" key="9">
    <source>
        <dbReference type="ARBA" id="ARBA00022833"/>
    </source>
</evidence>
<dbReference type="InterPro" id="IPR004589">
    <property type="entry name" value="DNA_helicase_ATP-dep_RecQ"/>
</dbReference>
<dbReference type="PANTHER" id="PTHR13710">
    <property type="entry name" value="DNA HELICASE RECQ FAMILY MEMBER"/>
    <property type="match status" value="1"/>
</dbReference>
<dbReference type="SMART" id="SM00487">
    <property type="entry name" value="DEXDc"/>
    <property type="match status" value="1"/>
</dbReference>
<organism evidence="20 22">
    <name type="scientific">Clostridium septicum</name>
    <dbReference type="NCBI Taxonomy" id="1504"/>
    <lineage>
        <taxon>Bacteria</taxon>
        <taxon>Bacillati</taxon>
        <taxon>Bacillota</taxon>
        <taxon>Clostridia</taxon>
        <taxon>Eubacteriales</taxon>
        <taxon>Clostridiaceae</taxon>
        <taxon>Clostridium</taxon>
    </lineage>
</organism>
<dbReference type="Pfam" id="PF09382">
    <property type="entry name" value="RQC"/>
    <property type="match status" value="1"/>
</dbReference>
<evidence type="ECO:0000256" key="5">
    <source>
        <dbReference type="ARBA" id="ARBA00022741"/>
    </source>
</evidence>
<dbReference type="Proteomes" id="UP000280586">
    <property type="component" value="Chromosome"/>
</dbReference>
<evidence type="ECO:0000259" key="19">
    <source>
        <dbReference type="PROSITE" id="PS51194"/>
    </source>
</evidence>
<comment type="similarity">
    <text evidence="3">Belongs to the helicase family. RecQ subfamily.</text>
</comment>
<evidence type="ECO:0000256" key="11">
    <source>
        <dbReference type="ARBA" id="ARBA00023125"/>
    </source>
</evidence>
<dbReference type="PROSITE" id="PS51192">
    <property type="entry name" value="HELICASE_ATP_BIND_1"/>
    <property type="match status" value="1"/>
</dbReference>
<dbReference type="EMBL" id="CP023671">
    <property type="protein sequence ID" value="AYE35500.1"/>
    <property type="molecule type" value="Genomic_DNA"/>
</dbReference>
<dbReference type="Gene3D" id="3.40.50.300">
    <property type="entry name" value="P-loop containing nucleotide triphosphate hydrolases"/>
    <property type="match status" value="2"/>
</dbReference>
<dbReference type="GO" id="GO:0043138">
    <property type="term" value="F:3'-5' DNA helicase activity"/>
    <property type="evidence" value="ECO:0007669"/>
    <property type="project" value="UniProtKB-EC"/>
</dbReference>
<dbReference type="InterPro" id="IPR006293">
    <property type="entry name" value="DNA_helicase_ATP-dep_RecQ_bac"/>
</dbReference>
<keyword evidence="5" id="KW-0547">Nucleotide-binding</keyword>
<dbReference type="InterPro" id="IPR029491">
    <property type="entry name" value="Helicase_HTH"/>
</dbReference>
<dbReference type="Pfam" id="PF00570">
    <property type="entry name" value="HRDC"/>
    <property type="match status" value="2"/>
</dbReference>
<dbReference type="GO" id="GO:0006260">
    <property type="term" value="P:DNA replication"/>
    <property type="evidence" value="ECO:0007669"/>
    <property type="project" value="InterPro"/>
</dbReference>
<dbReference type="GO" id="GO:0046872">
    <property type="term" value="F:metal ion binding"/>
    <property type="evidence" value="ECO:0007669"/>
    <property type="project" value="UniProtKB-KW"/>
</dbReference>
<evidence type="ECO:0000259" key="18">
    <source>
        <dbReference type="PROSITE" id="PS51192"/>
    </source>
</evidence>
<feature type="domain" description="HRDC" evidence="17">
    <location>
        <begin position="611"/>
        <end position="691"/>
    </location>
</feature>
<protein>
    <recommendedName>
        <fullName evidence="16">DNA helicase RecQ</fullName>
        <ecNumber evidence="16">5.6.2.4</ecNumber>
    </recommendedName>
</protein>
<evidence type="ECO:0000256" key="4">
    <source>
        <dbReference type="ARBA" id="ARBA00022723"/>
    </source>
</evidence>
<evidence type="ECO:0000256" key="3">
    <source>
        <dbReference type="ARBA" id="ARBA00005446"/>
    </source>
</evidence>
<dbReference type="SUPFAM" id="SSF46785">
    <property type="entry name" value="Winged helix' DNA-binding domain"/>
    <property type="match status" value="1"/>
</dbReference>
<dbReference type="SUPFAM" id="SSF47819">
    <property type="entry name" value="HRDC-like"/>
    <property type="match status" value="2"/>
</dbReference>
<dbReference type="InterPro" id="IPR044876">
    <property type="entry name" value="HRDC_dom_sf"/>
</dbReference>
<dbReference type="PANTHER" id="PTHR13710:SF105">
    <property type="entry name" value="ATP-DEPENDENT DNA HELICASE Q1"/>
    <property type="match status" value="1"/>
</dbReference>
<dbReference type="GO" id="GO:0016787">
    <property type="term" value="F:hydrolase activity"/>
    <property type="evidence" value="ECO:0007669"/>
    <property type="project" value="UniProtKB-KW"/>
</dbReference>
<dbReference type="KEGG" id="csep:CP523_14255"/>
<dbReference type="AlphaFoldDB" id="A0A9N7JNA6"/>
<accession>A0A9N7JNA6</accession>
<dbReference type="InterPro" id="IPR010997">
    <property type="entry name" value="HRDC-like_sf"/>
</dbReference>
<keyword evidence="9" id="KW-0862">Zinc</keyword>
<dbReference type="GO" id="GO:0009378">
    <property type="term" value="F:four-way junction helicase activity"/>
    <property type="evidence" value="ECO:0007669"/>
    <property type="project" value="TreeGrafter"/>
</dbReference>
<dbReference type="GO" id="GO:0006281">
    <property type="term" value="P:DNA repair"/>
    <property type="evidence" value="ECO:0007669"/>
    <property type="project" value="UniProtKB-KW"/>
</dbReference>
<dbReference type="GO" id="GO:0030894">
    <property type="term" value="C:replisome"/>
    <property type="evidence" value="ECO:0007669"/>
    <property type="project" value="TreeGrafter"/>
</dbReference>
<dbReference type="SMART" id="SM00490">
    <property type="entry name" value="HELICc"/>
    <property type="match status" value="1"/>
</dbReference>
<dbReference type="Proteomes" id="UP001055437">
    <property type="component" value="Chromosome"/>
</dbReference>
<dbReference type="EMBL" id="CP099799">
    <property type="protein sequence ID" value="USS02096.1"/>
    <property type="molecule type" value="Genomic_DNA"/>
</dbReference>
<keyword evidence="11" id="KW-0238">DNA-binding</keyword>
<dbReference type="NCBIfam" id="TIGR01389">
    <property type="entry name" value="recQ"/>
    <property type="match status" value="1"/>
</dbReference>
<dbReference type="InterPro" id="IPR036390">
    <property type="entry name" value="WH_DNA-bd_sf"/>
</dbReference>
<dbReference type="GO" id="GO:0005524">
    <property type="term" value="F:ATP binding"/>
    <property type="evidence" value="ECO:0007669"/>
    <property type="project" value="UniProtKB-KW"/>
</dbReference>
<evidence type="ECO:0000313" key="23">
    <source>
        <dbReference type="Proteomes" id="UP001055437"/>
    </source>
</evidence>
<keyword evidence="7 21" id="KW-0378">Hydrolase</keyword>
<keyword evidence="10" id="KW-0067">ATP-binding</keyword>
<reference evidence="20 22" key="1">
    <citation type="submission" date="2017-09" db="EMBL/GenBank/DDBJ databases">
        <authorList>
            <person name="Thomas P."/>
            <person name="Seyboldt C."/>
        </authorList>
    </citation>
    <scope>NUCLEOTIDE SEQUENCE [LARGE SCALE GENOMIC DNA]</scope>
    <source>
        <strain evidence="20 22">DSM 7534</strain>
    </source>
</reference>
<evidence type="ECO:0000256" key="2">
    <source>
        <dbReference type="ARBA" id="ARBA00001947"/>
    </source>
</evidence>
<dbReference type="SMART" id="SM00341">
    <property type="entry name" value="HRDC"/>
    <property type="match status" value="2"/>
</dbReference>
<keyword evidence="23" id="KW-1185">Reference proteome</keyword>
<proteinExistence type="inferred from homology"/>
<evidence type="ECO:0000256" key="12">
    <source>
        <dbReference type="ARBA" id="ARBA00023172"/>
    </source>
</evidence>
<feature type="domain" description="Helicase ATP-binding" evidence="18">
    <location>
        <begin position="26"/>
        <end position="195"/>
    </location>
</feature>
<keyword evidence="4" id="KW-0479">Metal-binding</keyword>
<evidence type="ECO:0000256" key="16">
    <source>
        <dbReference type="NCBIfam" id="TIGR01389"/>
    </source>
</evidence>
<dbReference type="SUPFAM" id="SSF52540">
    <property type="entry name" value="P-loop containing nucleoside triphosphate hydrolases"/>
    <property type="match status" value="1"/>
</dbReference>
<dbReference type="GeneID" id="303561847"/>
<dbReference type="SMART" id="SM00956">
    <property type="entry name" value="RQC"/>
    <property type="match status" value="1"/>
</dbReference>
<dbReference type="GO" id="GO:0005737">
    <property type="term" value="C:cytoplasm"/>
    <property type="evidence" value="ECO:0007669"/>
    <property type="project" value="TreeGrafter"/>
</dbReference>
<evidence type="ECO:0000256" key="10">
    <source>
        <dbReference type="ARBA" id="ARBA00022840"/>
    </source>
</evidence>
<sequence length="811" mass="93145">MISKSLDILEKFYGYKNFRKGQEEIINTILNNEDVLAIMPTGGGKSICYQLPGLMLDGITIVISPLISLMKDQVDAIKEMGINGVYINSSLSTVEFNSIIDGISNNKYKIIYIAPERLDSNEFITAVTQNNISQVAIDEAHCVSQWGHDFRSSYRRISNFINKLPMRPIVSAFTATATTEVKEDIIKLLNLKNPKIFITGFDRENLTINIIKSGTKKNYLINYIENNKEQSGIIYAATRKEVDSIYDELNNRGYCIGRYHAGLSDEVRKQNQDDFIHDRVNIIVATNAFGMGIDKPNIRYVVHYNMPKSIEGYYQEIGRAGRDGEKSECILLFTPGDVQIQKYLIEMSVENPERKMSQYEKLQQMVDFVYSNGCLRKYILNYFGDRKEEKCNNCSNCLDKGEVIDKTIDAQKVLSCIYRMKRSFGSTMVVDVLRGSKNRKVIQFGFDSLSTYGIMKDYSSDDLKTFINTLVAQGYLDLVQGTYPTLKLNSLSMKVLKSEKEVKLKEFKIERRIKDTNNLFEILKELRLNISREENLPPYIIFGDGTLKEMSIKYPTTKEEMLKISGVGEGKYQKYGLYFREEIEKYIKENNIDINKIEIIENDVSDLPFEVTSDNELLKRLINLRNDFAKKEAVPIQKIISKNTLKEISGRYPLTIEELKDIGGIGPKKIGLYGEEIILQVNKYVEENNIKTNWVHKKRRKLIIDGEIRSNEEIALDSLKEGKSLEDISEDIEISISTILGYVTDYIKETGDISFNLNLKEYYNERDREAIVKSCNKNGYDKVSLIKKQLPDTIKYEAIRSVILEEYFNVS</sequence>
<dbReference type="EC" id="5.6.2.4" evidence="16"/>
<comment type="catalytic activity">
    <reaction evidence="15">
        <text>Couples ATP hydrolysis with the unwinding of duplex DNA by translocating in the 3'-5' direction.</text>
        <dbReference type="EC" id="5.6.2.4"/>
    </reaction>
</comment>
<dbReference type="Pfam" id="PF14493">
    <property type="entry name" value="HTH_40"/>
    <property type="match status" value="1"/>
</dbReference>
<comment type="cofactor">
    <cofactor evidence="1">
        <name>Mg(2+)</name>
        <dbReference type="ChEBI" id="CHEBI:18420"/>
    </cofactor>
</comment>
<keyword evidence="13" id="KW-0234">DNA repair</keyword>
<dbReference type="GO" id="GO:0009432">
    <property type="term" value="P:SOS response"/>
    <property type="evidence" value="ECO:0007669"/>
    <property type="project" value="UniProtKB-UniRule"/>
</dbReference>
<evidence type="ECO:0000256" key="14">
    <source>
        <dbReference type="ARBA" id="ARBA00023235"/>
    </source>
</evidence>
<dbReference type="InterPro" id="IPR018982">
    <property type="entry name" value="RQC_domain"/>
</dbReference>
<dbReference type="InterPro" id="IPR036388">
    <property type="entry name" value="WH-like_DNA-bd_sf"/>
</dbReference>
<dbReference type="Gene3D" id="1.10.150.80">
    <property type="entry name" value="HRDC domain"/>
    <property type="match status" value="2"/>
</dbReference>
<dbReference type="GO" id="GO:0006310">
    <property type="term" value="P:DNA recombination"/>
    <property type="evidence" value="ECO:0007669"/>
    <property type="project" value="UniProtKB-UniRule"/>
</dbReference>
<dbReference type="InterPro" id="IPR011545">
    <property type="entry name" value="DEAD/DEAH_box_helicase_dom"/>
</dbReference>
<feature type="domain" description="HRDC" evidence="17">
    <location>
        <begin position="513"/>
        <end position="593"/>
    </location>
</feature>
<dbReference type="Pfam" id="PF00270">
    <property type="entry name" value="DEAD"/>
    <property type="match status" value="1"/>
</dbReference>
<evidence type="ECO:0000256" key="1">
    <source>
        <dbReference type="ARBA" id="ARBA00001946"/>
    </source>
</evidence>
<feature type="domain" description="Helicase C-terminal" evidence="19">
    <location>
        <begin position="219"/>
        <end position="363"/>
    </location>
</feature>
<dbReference type="PROSITE" id="PS51194">
    <property type="entry name" value="HELICASE_CTER"/>
    <property type="match status" value="1"/>
</dbReference>
<evidence type="ECO:0000313" key="21">
    <source>
        <dbReference type="EMBL" id="USS02096.1"/>
    </source>
</evidence>
<dbReference type="FunFam" id="3.40.50.300:FF:000296">
    <property type="entry name" value="ATP-dependent DNA helicase RecQ"/>
    <property type="match status" value="1"/>
</dbReference>
<keyword evidence="14" id="KW-0413">Isomerase</keyword>
<evidence type="ECO:0000256" key="15">
    <source>
        <dbReference type="ARBA" id="ARBA00034617"/>
    </source>
</evidence>
<reference evidence="21" key="2">
    <citation type="submission" date="2022-06" db="EMBL/GenBank/DDBJ databases">
        <authorList>
            <person name="Holder M.E."/>
            <person name="Ajami N.J."/>
            <person name="Petrosino J.F."/>
        </authorList>
    </citation>
    <scope>NUCLEOTIDE SEQUENCE</scope>
    <source>
        <strain evidence="21">RMA 8861</strain>
    </source>
</reference>
<evidence type="ECO:0000313" key="22">
    <source>
        <dbReference type="Proteomes" id="UP000280586"/>
    </source>
</evidence>
<evidence type="ECO:0000256" key="6">
    <source>
        <dbReference type="ARBA" id="ARBA00022763"/>
    </source>
</evidence>
<evidence type="ECO:0000259" key="17">
    <source>
        <dbReference type="PROSITE" id="PS50967"/>
    </source>
</evidence>
<dbReference type="CDD" id="cd18794">
    <property type="entry name" value="SF2_C_RecQ"/>
    <property type="match status" value="1"/>
</dbReference>
<evidence type="ECO:0000256" key="7">
    <source>
        <dbReference type="ARBA" id="ARBA00022801"/>
    </source>
</evidence>
<dbReference type="Pfam" id="PF16124">
    <property type="entry name" value="RecQ_Zn_bind"/>
    <property type="match status" value="1"/>
</dbReference>
<dbReference type="GO" id="GO:0043590">
    <property type="term" value="C:bacterial nucleoid"/>
    <property type="evidence" value="ECO:0007669"/>
    <property type="project" value="TreeGrafter"/>
</dbReference>
<keyword evidence="6" id="KW-0227">DNA damage</keyword>
<dbReference type="InterPro" id="IPR014001">
    <property type="entry name" value="Helicase_ATP-bd"/>
</dbReference>
<dbReference type="Gene3D" id="1.10.10.10">
    <property type="entry name" value="Winged helix-like DNA-binding domain superfamily/Winged helix DNA-binding domain"/>
    <property type="match status" value="1"/>
</dbReference>
<dbReference type="NCBIfam" id="TIGR00614">
    <property type="entry name" value="recQ_fam"/>
    <property type="match status" value="1"/>
</dbReference>